<comment type="caution">
    <text evidence="8">The sequence shown here is derived from an EMBL/GenBank/DDBJ whole genome shotgun (WGS) entry which is preliminary data.</text>
</comment>
<dbReference type="GO" id="GO:0006437">
    <property type="term" value="P:tyrosyl-tRNA aminoacylation"/>
    <property type="evidence" value="ECO:0007669"/>
    <property type="project" value="InterPro"/>
</dbReference>
<dbReference type="PANTHER" id="PTHR11766:SF1">
    <property type="entry name" value="TYROSINE--TRNA LIGASE"/>
    <property type="match status" value="1"/>
</dbReference>
<dbReference type="InterPro" id="IPR002305">
    <property type="entry name" value="aa-tRNA-synth_Ic"/>
</dbReference>
<comment type="catalytic activity">
    <reaction evidence="7">
        <text>tRNA(Tyr) + L-tyrosine + ATP = L-tyrosyl-tRNA(Tyr) + AMP + diphosphate + H(+)</text>
        <dbReference type="Rhea" id="RHEA:10220"/>
        <dbReference type="Rhea" id="RHEA-COMP:9706"/>
        <dbReference type="Rhea" id="RHEA-COMP:9707"/>
        <dbReference type="ChEBI" id="CHEBI:15378"/>
        <dbReference type="ChEBI" id="CHEBI:30616"/>
        <dbReference type="ChEBI" id="CHEBI:33019"/>
        <dbReference type="ChEBI" id="CHEBI:58315"/>
        <dbReference type="ChEBI" id="CHEBI:78442"/>
        <dbReference type="ChEBI" id="CHEBI:78536"/>
        <dbReference type="ChEBI" id="CHEBI:456215"/>
        <dbReference type="EC" id="6.1.1.1"/>
    </reaction>
</comment>
<keyword evidence="2" id="KW-0436">Ligase</keyword>
<protein>
    <recommendedName>
        <fullName evidence="1">tyrosine--tRNA ligase</fullName>
        <ecNumber evidence="1">6.1.1.1</ecNumber>
    </recommendedName>
</protein>
<dbReference type="GO" id="GO:0005829">
    <property type="term" value="C:cytosol"/>
    <property type="evidence" value="ECO:0007669"/>
    <property type="project" value="TreeGrafter"/>
</dbReference>
<evidence type="ECO:0000313" key="8">
    <source>
        <dbReference type="EMBL" id="EQD78660.1"/>
    </source>
</evidence>
<dbReference type="Pfam" id="PF00579">
    <property type="entry name" value="tRNA-synt_1b"/>
    <property type="match status" value="1"/>
</dbReference>
<evidence type="ECO:0000256" key="6">
    <source>
        <dbReference type="ARBA" id="ARBA00023146"/>
    </source>
</evidence>
<organism evidence="8">
    <name type="scientific">mine drainage metagenome</name>
    <dbReference type="NCBI Taxonomy" id="410659"/>
    <lineage>
        <taxon>unclassified sequences</taxon>
        <taxon>metagenomes</taxon>
        <taxon>ecological metagenomes</taxon>
    </lineage>
</organism>
<evidence type="ECO:0000256" key="1">
    <source>
        <dbReference type="ARBA" id="ARBA00013160"/>
    </source>
</evidence>
<evidence type="ECO:0000256" key="2">
    <source>
        <dbReference type="ARBA" id="ARBA00022598"/>
    </source>
</evidence>
<dbReference type="PRINTS" id="PR01040">
    <property type="entry name" value="TRNASYNTHTYR"/>
</dbReference>
<dbReference type="Gene3D" id="3.40.50.620">
    <property type="entry name" value="HUPs"/>
    <property type="match status" value="1"/>
</dbReference>
<keyword evidence="5" id="KW-0648">Protein biosynthesis</keyword>
<dbReference type="SUPFAM" id="SSF52374">
    <property type="entry name" value="Nucleotidylyl transferase"/>
    <property type="match status" value="1"/>
</dbReference>
<dbReference type="EC" id="6.1.1.1" evidence="1"/>
<dbReference type="GO" id="GO:0005524">
    <property type="term" value="F:ATP binding"/>
    <property type="evidence" value="ECO:0007669"/>
    <property type="project" value="UniProtKB-KW"/>
</dbReference>
<reference evidence="8" key="1">
    <citation type="submission" date="2013-08" db="EMBL/GenBank/DDBJ databases">
        <authorList>
            <person name="Mendez C."/>
            <person name="Richter M."/>
            <person name="Ferrer M."/>
            <person name="Sanchez J."/>
        </authorList>
    </citation>
    <scope>NUCLEOTIDE SEQUENCE</scope>
</reference>
<evidence type="ECO:0000256" key="4">
    <source>
        <dbReference type="ARBA" id="ARBA00022840"/>
    </source>
</evidence>
<feature type="non-terminal residue" evidence="8">
    <location>
        <position position="101"/>
    </location>
</feature>
<evidence type="ECO:0000256" key="7">
    <source>
        <dbReference type="ARBA" id="ARBA00048248"/>
    </source>
</evidence>
<keyword evidence="6 8" id="KW-0030">Aminoacyl-tRNA synthetase</keyword>
<dbReference type="AlphaFoldDB" id="T1D8X2"/>
<reference evidence="8" key="2">
    <citation type="journal article" date="2014" name="ISME J.">
        <title>Microbial stratification in low pH oxic and suboxic macroscopic growths along an acid mine drainage.</title>
        <authorList>
            <person name="Mendez-Garcia C."/>
            <person name="Mesa V."/>
            <person name="Sprenger R.R."/>
            <person name="Richter M."/>
            <person name="Diez M.S."/>
            <person name="Solano J."/>
            <person name="Bargiela R."/>
            <person name="Golyshina O.V."/>
            <person name="Manteca A."/>
            <person name="Ramos J.L."/>
            <person name="Gallego J.R."/>
            <person name="Llorente I."/>
            <person name="Martins Dos Santos V.A."/>
            <person name="Jensen O.N."/>
            <person name="Pelaez A.I."/>
            <person name="Sanchez J."/>
            <person name="Ferrer M."/>
        </authorList>
    </citation>
    <scope>NUCLEOTIDE SEQUENCE</scope>
</reference>
<dbReference type="InterPro" id="IPR024088">
    <property type="entry name" value="Tyr-tRNA-ligase_bac-type"/>
</dbReference>
<accession>T1D8X2</accession>
<dbReference type="InterPro" id="IPR002307">
    <property type="entry name" value="Tyr-tRNA-ligase"/>
</dbReference>
<name>T1D8X2_9ZZZZ</name>
<sequence length="101" mass="11423">MREIGVEGMIRLAAKETVARFLERDDFSQRMSKGLPIFLHELLYPLIQGYDSVAMKADVELGGTDQLFNLLVGRDLMRSHEMSPQVVMTMPLLVGLDGERK</sequence>
<keyword evidence="3" id="KW-0547">Nucleotide-binding</keyword>
<gene>
    <name evidence="8" type="ORF">B1B_00599</name>
</gene>
<proteinExistence type="predicted"/>
<dbReference type="EMBL" id="AUZY01000457">
    <property type="protein sequence ID" value="EQD78660.1"/>
    <property type="molecule type" value="Genomic_DNA"/>
</dbReference>
<dbReference type="InterPro" id="IPR014729">
    <property type="entry name" value="Rossmann-like_a/b/a_fold"/>
</dbReference>
<dbReference type="GO" id="GO:0004831">
    <property type="term" value="F:tyrosine-tRNA ligase activity"/>
    <property type="evidence" value="ECO:0007669"/>
    <property type="project" value="UniProtKB-EC"/>
</dbReference>
<evidence type="ECO:0000256" key="3">
    <source>
        <dbReference type="ARBA" id="ARBA00022741"/>
    </source>
</evidence>
<dbReference type="PANTHER" id="PTHR11766">
    <property type="entry name" value="TYROSYL-TRNA SYNTHETASE"/>
    <property type="match status" value="1"/>
</dbReference>
<keyword evidence="4" id="KW-0067">ATP-binding</keyword>
<evidence type="ECO:0000256" key="5">
    <source>
        <dbReference type="ARBA" id="ARBA00022917"/>
    </source>
</evidence>